<reference evidence="5" key="1">
    <citation type="journal article" date="2019" name="Int. J. Syst. Evol. Microbiol.">
        <title>The Global Catalogue of Microorganisms (GCM) 10K type strain sequencing project: providing services to taxonomists for standard genome sequencing and annotation.</title>
        <authorList>
            <consortium name="The Broad Institute Genomics Platform"/>
            <consortium name="The Broad Institute Genome Sequencing Center for Infectious Disease"/>
            <person name="Wu L."/>
            <person name="Ma J."/>
        </authorList>
    </citation>
    <scope>NUCLEOTIDE SEQUENCE [LARGE SCALE GENOMIC DNA]</scope>
    <source>
        <strain evidence="5">CECT 7131</strain>
    </source>
</reference>
<keyword evidence="2" id="KW-0732">Signal</keyword>
<feature type="coiled-coil region" evidence="3">
    <location>
        <begin position="309"/>
        <end position="336"/>
    </location>
</feature>
<accession>A0ABT8AFZ0</accession>
<dbReference type="Gene3D" id="3.40.190.10">
    <property type="entry name" value="Periplasmic binding protein-like II"/>
    <property type="match status" value="2"/>
</dbReference>
<dbReference type="PANTHER" id="PTHR35841:SF1">
    <property type="entry name" value="PHOSPHONATES-BINDING PERIPLASMIC PROTEIN"/>
    <property type="match status" value="1"/>
</dbReference>
<protein>
    <submittedName>
        <fullName evidence="4">Phosphonate ABC transporter substrate-binding protein</fullName>
    </submittedName>
</protein>
<evidence type="ECO:0000256" key="1">
    <source>
        <dbReference type="ARBA" id="ARBA00007162"/>
    </source>
</evidence>
<dbReference type="InterPro" id="IPR017797">
    <property type="entry name" value="Phosphnate-bd"/>
</dbReference>
<gene>
    <name evidence="4" type="primary">phnD</name>
    <name evidence="4" type="ORF">QWZ14_30570</name>
</gene>
<proteinExistence type="inferred from homology"/>
<dbReference type="PANTHER" id="PTHR35841">
    <property type="entry name" value="PHOSPHONATES-BINDING PERIPLASMIC PROTEIN"/>
    <property type="match status" value="1"/>
</dbReference>
<dbReference type="Gene3D" id="1.20.58.90">
    <property type="match status" value="1"/>
</dbReference>
<dbReference type="Pfam" id="PF12974">
    <property type="entry name" value="Phosphonate-bd"/>
    <property type="match status" value="1"/>
</dbReference>
<keyword evidence="3" id="KW-0175">Coiled coil</keyword>
<dbReference type="Proteomes" id="UP001529369">
    <property type="component" value="Unassembled WGS sequence"/>
</dbReference>
<dbReference type="SUPFAM" id="SSF53850">
    <property type="entry name" value="Periplasmic binding protein-like II"/>
    <property type="match status" value="1"/>
</dbReference>
<comment type="similarity">
    <text evidence="1">Belongs to the phosphate/phosphite/phosphonate binding protein family.</text>
</comment>
<dbReference type="NCBIfam" id="TIGR03431">
    <property type="entry name" value="PhnD"/>
    <property type="match status" value="1"/>
</dbReference>
<comment type="caution">
    <text evidence="4">The sequence shown here is derived from an EMBL/GenBank/DDBJ whole genome shotgun (WGS) entry which is preliminary data.</text>
</comment>
<evidence type="ECO:0000313" key="4">
    <source>
        <dbReference type="EMBL" id="MDN3568742.1"/>
    </source>
</evidence>
<keyword evidence="5" id="KW-1185">Reference proteome</keyword>
<evidence type="ECO:0000313" key="5">
    <source>
        <dbReference type="Proteomes" id="UP001529369"/>
    </source>
</evidence>
<dbReference type="InterPro" id="IPR005770">
    <property type="entry name" value="PhnD"/>
</dbReference>
<evidence type="ECO:0000256" key="2">
    <source>
        <dbReference type="ARBA" id="ARBA00022729"/>
    </source>
</evidence>
<dbReference type="RefSeq" id="WP_290320860.1">
    <property type="nucleotide sequence ID" value="NZ_JAUFPN010000303.1"/>
</dbReference>
<evidence type="ECO:0000256" key="3">
    <source>
        <dbReference type="SAM" id="Coils"/>
    </source>
</evidence>
<organism evidence="4 5">
    <name type="scientific">Paeniroseomonas aquatica</name>
    <dbReference type="NCBI Taxonomy" id="373043"/>
    <lineage>
        <taxon>Bacteria</taxon>
        <taxon>Pseudomonadati</taxon>
        <taxon>Pseudomonadota</taxon>
        <taxon>Alphaproteobacteria</taxon>
        <taxon>Acetobacterales</taxon>
        <taxon>Acetobacteraceae</taxon>
        <taxon>Paeniroseomonas</taxon>
    </lineage>
</organism>
<dbReference type="NCBIfam" id="TIGR01098">
    <property type="entry name" value="3A0109s03R"/>
    <property type="match status" value="1"/>
</dbReference>
<name>A0ABT8AFZ0_9PROT</name>
<dbReference type="EMBL" id="JAUFPN010000303">
    <property type="protein sequence ID" value="MDN3568742.1"/>
    <property type="molecule type" value="Genomic_DNA"/>
</dbReference>
<sequence>MPVISRRATPAGLLATAPLIRTVQAAVTDLNFGIIAIEGSQSLRTKWEPFLQDMEKAVGIKVNGFYPSDYAGVVEAMRFNKIQIAWHGNASAIPAVDRAEGEVFVQKTYANGELGYYSIIIVHRDSSITSLNDIITSTPGTYNLGNGDPNSASGFLIPGYYAWARNNVDVRKLFKNIVTANHGTNLLAVANRQVDVATNNNEDLEAFRRTQPARAALVREVWRSPLIPGDPMVWRKDLPPDLKQKIRAFFLEYGTEREGADTARERKVLFDLGGWGAFRASSNTQLLPIRQVQQYRDRLAAENNPNLSADDKAKRLQEIDDRLKALDQQMEDAKAVSN</sequence>